<protein>
    <submittedName>
        <fullName evidence="1">Uncharacterized protein</fullName>
    </submittedName>
</protein>
<proteinExistence type="predicted"/>
<reference evidence="1 2" key="1">
    <citation type="journal article" date="2022" name="New Phytol.">
        <title>Ecological generalism drives hyperdiversity of secondary metabolite gene clusters in xylarialean endophytes.</title>
        <authorList>
            <person name="Franco M.E.E."/>
            <person name="Wisecaver J.H."/>
            <person name="Arnold A.E."/>
            <person name="Ju Y.M."/>
            <person name="Slot J.C."/>
            <person name="Ahrendt S."/>
            <person name="Moore L.P."/>
            <person name="Eastman K.E."/>
            <person name="Scott K."/>
            <person name="Konkel Z."/>
            <person name="Mondo S.J."/>
            <person name="Kuo A."/>
            <person name="Hayes R.D."/>
            <person name="Haridas S."/>
            <person name="Andreopoulos B."/>
            <person name="Riley R."/>
            <person name="LaButti K."/>
            <person name="Pangilinan J."/>
            <person name="Lipzen A."/>
            <person name="Amirebrahimi M."/>
            <person name="Yan J."/>
            <person name="Adam C."/>
            <person name="Keymanesh K."/>
            <person name="Ng V."/>
            <person name="Louie K."/>
            <person name="Northen T."/>
            <person name="Drula E."/>
            <person name="Henrissat B."/>
            <person name="Hsieh H.M."/>
            <person name="Youens-Clark K."/>
            <person name="Lutzoni F."/>
            <person name="Miadlikowska J."/>
            <person name="Eastwood D.C."/>
            <person name="Hamelin R.C."/>
            <person name="Grigoriev I.V."/>
            <person name="U'Ren J.M."/>
        </authorList>
    </citation>
    <scope>NUCLEOTIDE SEQUENCE [LARGE SCALE GENOMIC DNA]</scope>
    <source>
        <strain evidence="1 2">CBS 119005</strain>
    </source>
</reference>
<sequence length="168" mass="18918">MADSDSLTPRPPVSPEFLPNGLRNDPPLPPNDPTIGFKLNHLMLRIRDPVRSLHFYINLMSMRTVFTANAGPFTIYYLGYPQTDVHRADPVAYGQDTLPELPHTFGLIELYHVHGSENEPEGYYSSGNDPPNLRFGHLGFTVPDVRCCTSTSQEPWCRGHQGVRRVES</sequence>
<accession>A0ACB9YMN5</accession>
<keyword evidence="2" id="KW-1185">Reference proteome</keyword>
<evidence type="ECO:0000313" key="1">
    <source>
        <dbReference type="EMBL" id="KAI4860060.1"/>
    </source>
</evidence>
<name>A0ACB9YMN5_9PEZI</name>
<gene>
    <name evidence="1" type="ORF">F4820DRAFT_128312</name>
</gene>
<dbReference type="Proteomes" id="UP001497700">
    <property type="component" value="Unassembled WGS sequence"/>
</dbReference>
<organism evidence="1 2">
    <name type="scientific">Hypoxylon rubiginosum</name>
    <dbReference type="NCBI Taxonomy" id="110542"/>
    <lineage>
        <taxon>Eukaryota</taxon>
        <taxon>Fungi</taxon>
        <taxon>Dikarya</taxon>
        <taxon>Ascomycota</taxon>
        <taxon>Pezizomycotina</taxon>
        <taxon>Sordariomycetes</taxon>
        <taxon>Xylariomycetidae</taxon>
        <taxon>Xylariales</taxon>
        <taxon>Hypoxylaceae</taxon>
        <taxon>Hypoxylon</taxon>
    </lineage>
</organism>
<dbReference type="EMBL" id="MU393601">
    <property type="protein sequence ID" value="KAI4860060.1"/>
    <property type="molecule type" value="Genomic_DNA"/>
</dbReference>
<evidence type="ECO:0000313" key="2">
    <source>
        <dbReference type="Proteomes" id="UP001497700"/>
    </source>
</evidence>
<comment type="caution">
    <text evidence="1">The sequence shown here is derived from an EMBL/GenBank/DDBJ whole genome shotgun (WGS) entry which is preliminary data.</text>
</comment>